<keyword evidence="1 2" id="KW-0808">Transferase</keyword>
<sequence>MKTIKSIQIIGTQRSGSNLLRVILNQLSEVDAPHPPHILERFFPLLPKYGDLNIEGNFDNLIDDICKLVELNPVPWEGFQLNRTKIKSYCKSNSLIEIFKVIYELKASFSKATYWCCKSMSNIHYADKIEESGIKPLYIYLYRDGRDVALSFRKAIVGEKHMYHLAKKWKEEQDLCVQLKEKLGNSRVFLISYEELLNDSEGVLKRLCNFLKVPYNNSMLTYYSSNESNITADSGKMWENLSQPIIKNNFNKFSKELSDDQIKIFEHVAGSTLLRLNYNRYLAEVGDNFYSEDEIEKFNVENKLLKQIAASNLSEKDREKRKGQSNLVKEIIER</sequence>
<dbReference type="RefSeq" id="WP_089379108.1">
    <property type="nucleotide sequence ID" value="NZ_FZNX01000005.1"/>
</dbReference>
<evidence type="ECO:0000313" key="3">
    <source>
        <dbReference type="Proteomes" id="UP000198412"/>
    </source>
</evidence>
<dbReference type="AlphaFoldDB" id="A0A238YU92"/>
<dbReference type="Pfam" id="PF13469">
    <property type="entry name" value="Sulfotransfer_3"/>
    <property type="match status" value="1"/>
</dbReference>
<dbReference type="Proteomes" id="UP000198412">
    <property type="component" value="Unassembled WGS sequence"/>
</dbReference>
<dbReference type="OrthoDB" id="5432096at2"/>
<dbReference type="PANTHER" id="PTHR12788">
    <property type="entry name" value="PROTEIN-TYROSINE SULFOTRANSFERASE 2"/>
    <property type="match status" value="1"/>
</dbReference>
<accession>A0A238YU92</accession>
<keyword evidence="3" id="KW-1185">Reference proteome</keyword>
<dbReference type="PANTHER" id="PTHR12788:SF10">
    <property type="entry name" value="PROTEIN-TYROSINE SULFOTRANSFERASE"/>
    <property type="match status" value="1"/>
</dbReference>
<name>A0A238YU92_9FLAO</name>
<dbReference type="SUPFAM" id="SSF52540">
    <property type="entry name" value="P-loop containing nucleoside triphosphate hydrolases"/>
    <property type="match status" value="1"/>
</dbReference>
<dbReference type="EMBL" id="FZNX01000005">
    <property type="protein sequence ID" value="SNR74715.1"/>
    <property type="molecule type" value="Genomic_DNA"/>
</dbReference>
<reference evidence="3" key="1">
    <citation type="submission" date="2017-06" db="EMBL/GenBank/DDBJ databases">
        <authorList>
            <person name="Varghese N."/>
            <person name="Submissions S."/>
        </authorList>
    </citation>
    <scope>NUCLEOTIDE SEQUENCE [LARGE SCALE GENOMIC DNA]</scope>
    <source>
        <strain evidence="3">DSM 27993</strain>
    </source>
</reference>
<dbReference type="InterPro" id="IPR027417">
    <property type="entry name" value="P-loop_NTPase"/>
</dbReference>
<protein>
    <submittedName>
        <fullName evidence="2">Sulfotransferase family protein</fullName>
    </submittedName>
</protein>
<gene>
    <name evidence="2" type="ORF">SAMN04488111_2831</name>
</gene>
<organism evidence="2 3">
    <name type="scientific">Lutibacter flavus</name>
    <dbReference type="NCBI Taxonomy" id="691689"/>
    <lineage>
        <taxon>Bacteria</taxon>
        <taxon>Pseudomonadati</taxon>
        <taxon>Bacteroidota</taxon>
        <taxon>Flavobacteriia</taxon>
        <taxon>Flavobacteriales</taxon>
        <taxon>Flavobacteriaceae</taxon>
        <taxon>Lutibacter</taxon>
    </lineage>
</organism>
<dbReference type="Gene3D" id="3.40.50.300">
    <property type="entry name" value="P-loop containing nucleotide triphosphate hydrolases"/>
    <property type="match status" value="1"/>
</dbReference>
<evidence type="ECO:0000256" key="1">
    <source>
        <dbReference type="ARBA" id="ARBA00022679"/>
    </source>
</evidence>
<proteinExistence type="predicted"/>
<dbReference type="InterPro" id="IPR026634">
    <property type="entry name" value="TPST-like"/>
</dbReference>
<evidence type="ECO:0000313" key="2">
    <source>
        <dbReference type="EMBL" id="SNR74715.1"/>
    </source>
</evidence>
<dbReference type="GO" id="GO:0008476">
    <property type="term" value="F:protein-tyrosine sulfotransferase activity"/>
    <property type="evidence" value="ECO:0007669"/>
    <property type="project" value="InterPro"/>
</dbReference>